<dbReference type="EMBL" id="BLLK01000064">
    <property type="protein sequence ID" value="GFH59428.1"/>
    <property type="molecule type" value="Genomic_DNA"/>
</dbReference>
<keyword evidence="4" id="KW-1185">Reference proteome</keyword>
<feature type="domain" description="GIY-YIG" evidence="2">
    <location>
        <begin position="13"/>
        <end position="93"/>
    </location>
</feature>
<dbReference type="Proteomes" id="UP001054902">
    <property type="component" value="Unassembled WGS sequence"/>
</dbReference>
<feature type="region of interest" description="Disordered" evidence="1">
    <location>
        <begin position="331"/>
        <end position="364"/>
    </location>
</feature>
<dbReference type="PANTHER" id="PTHR20208">
    <property type="entry name" value="STRUCTURE-SPECIFIC ENDONUCLEASE SUBUNIT SLX1"/>
    <property type="match status" value="1"/>
</dbReference>
<sequence>MPRRSKNSKQPEPIHHCYLLQSLSNPSKTYIGYTVNPARRIKQHNGLIKGGAKYTSKFQPWKFIAIIEGFKNEPLGLRFEWAWQNPKRSKIFRNGLGNRHSNMGSGMAIAGMLGRVTGYIAKLRLLMILLCESYEFQKEDLNIYFFDENCKDEFEQLFEEQNEVSDLDSDDDDDCVNRDWCTSLPKQMNIALVDHVEDMPFNIRYGSSQGVAEGLEQENDESESLDCDDDSKTSLLQQESDCEEDGHDPWFGQHDMDFLDSDIDDDFHRLSLHGQEKSSNVGVKQNHDVERVSKNTNDVIELLDSSDEEIHYNATTGDAMDVCVTTPLRQHDGNQSSSAIDLTFLSPTPTKGTRNSNYGLDDNQSIESQSTIDLCSPREIRL</sequence>
<dbReference type="PANTHER" id="PTHR20208:SF13">
    <property type="entry name" value="STRUCTURE-SPECIFIC ENDONUCLEASE SUBUNIT SLX1"/>
    <property type="match status" value="1"/>
</dbReference>
<evidence type="ECO:0000313" key="4">
    <source>
        <dbReference type="Proteomes" id="UP001054902"/>
    </source>
</evidence>
<dbReference type="InterPro" id="IPR035901">
    <property type="entry name" value="GIY-YIG_endonuc_sf"/>
</dbReference>
<evidence type="ECO:0000256" key="1">
    <source>
        <dbReference type="SAM" id="MobiDB-lite"/>
    </source>
</evidence>
<reference evidence="3 4" key="1">
    <citation type="journal article" date="2021" name="Sci. Rep.">
        <title>The genome of the diatom Chaetoceros tenuissimus carries an ancient integrated fragment of an extant virus.</title>
        <authorList>
            <person name="Hongo Y."/>
            <person name="Kimura K."/>
            <person name="Takaki Y."/>
            <person name="Yoshida Y."/>
            <person name="Baba S."/>
            <person name="Kobayashi G."/>
            <person name="Nagasaki K."/>
            <person name="Hano T."/>
            <person name="Tomaru Y."/>
        </authorList>
    </citation>
    <scope>NUCLEOTIDE SEQUENCE [LARGE SCALE GENOMIC DNA]</scope>
    <source>
        <strain evidence="3 4">NIES-3715</strain>
    </source>
</reference>
<feature type="compositionally biased region" description="Polar residues" evidence="1">
    <location>
        <begin position="333"/>
        <end position="364"/>
    </location>
</feature>
<dbReference type="CDD" id="cd10455">
    <property type="entry name" value="GIY-YIG_SLX1"/>
    <property type="match status" value="1"/>
</dbReference>
<protein>
    <recommendedName>
        <fullName evidence="2">GIY-YIG domain-containing protein</fullName>
    </recommendedName>
</protein>
<organism evidence="3 4">
    <name type="scientific">Chaetoceros tenuissimus</name>
    <dbReference type="NCBI Taxonomy" id="426638"/>
    <lineage>
        <taxon>Eukaryota</taxon>
        <taxon>Sar</taxon>
        <taxon>Stramenopiles</taxon>
        <taxon>Ochrophyta</taxon>
        <taxon>Bacillariophyta</taxon>
        <taxon>Coscinodiscophyceae</taxon>
        <taxon>Chaetocerotophycidae</taxon>
        <taxon>Chaetocerotales</taxon>
        <taxon>Chaetocerotaceae</taxon>
        <taxon>Chaetoceros</taxon>
    </lineage>
</organism>
<dbReference type="InterPro" id="IPR000305">
    <property type="entry name" value="GIY-YIG_endonuc"/>
</dbReference>
<dbReference type="PROSITE" id="PS50164">
    <property type="entry name" value="GIY_YIG"/>
    <property type="match status" value="1"/>
</dbReference>
<gene>
    <name evidence="3" type="ORF">CTEN210_15904</name>
</gene>
<dbReference type="InterPro" id="IPR050381">
    <property type="entry name" value="SLX1_endonuclease"/>
</dbReference>
<dbReference type="Gene3D" id="3.40.1440.10">
    <property type="entry name" value="GIY-YIG endonuclease"/>
    <property type="match status" value="1"/>
</dbReference>
<dbReference type="AlphaFoldDB" id="A0AAD3D813"/>
<name>A0AAD3D813_9STRA</name>
<dbReference type="Pfam" id="PF01541">
    <property type="entry name" value="GIY-YIG"/>
    <property type="match status" value="1"/>
</dbReference>
<dbReference type="SUPFAM" id="SSF82771">
    <property type="entry name" value="GIY-YIG endonuclease"/>
    <property type="match status" value="1"/>
</dbReference>
<feature type="region of interest" description="Disordered" evidence="1">
    <location>
        <begin position="213"/>
        <end position="233"/>
    </location>
</feature>
<evidence type="ECO:0000259" key="2">
    <source>
        <dbReference type="PROSITE" id="PS50164"/>
    </source>
</evidence>
<proteinExistence type="predicted"/>
<comment type="caution">
    <text evidence="3">The sequence shown here is derived from an EMBL/GenBank/DDBJ whole genome shotgun (WGS) entry which is preliminary data.</text>
</comment>
<evidence type="ECO:0000313" key="3">
    <source>
        <dbReference type="EMBL" id="GFH59428.1"/>
    </source>
</evidence>
<feature type="compositionally biased region" description="Acidic residues" evidence="1">
    <location>
        <begin position="215"/>
        <end position="229"/>
    </location>
</feature>
<accession>A0AAD3D813</accession>